<organism evidence="1 2">
    <name type="scientific">Aphanomyces astaci</name>
    <name type="common">Crayfish plague agent</name>
    <dbReference type="NCBI Taxonomy" id="112090"/>
    <lineage>
        <taxon>Eukaryota</taxon>
        <taxon>Sar</taxon>
        <taxon>Stramenopiles</taxon>
        <taxon>Oomycota</taxon>
        <taxon>Saprolegniomycetes</taxon>
        <taxon>Saprolegniales</taxon>
        <taxon>Verrucalvaceae</taxon>
        <taxon>Aphanomyces</taxon>
    </lineage>
</organism>
<evidence type="ECO:0000313" key="2">
    <source>
        <dbReference type="Proteomes" id="UP000469452"/>
    </source>
</evidence>
<dbReference type="VEuPathDB" id="FungiDB:H257_19503"/>
<accession>A0A6A5AH84</accession>
<protein>
    <submittedName>
        <fullName evidence="1">Uncharacterized protein</fullName>
    </submittedName>
</protein>
<dbReference type="Proteomes" id="UP000469452">
    <property type="component" value="Unassembled WGS sequence"/>
</dbReference>
<comment type="caution">
    <text evidence="1">The sequence shown here is derived from an EMBL/GenBank/DDBJ whole genome shotgun (WGS) entry which is preliminary data.</text>
</comment>
<gene>
    <name evidence="1" type="ORF">AaE_007708</name>
</gene>
<reference evidence="1 2" key="1">
    <citation type="submission" date="2019-06" db="EMBL/GenBank/DDBJ databases">
        <title>Genomics analysis of Aphanomyces spp. identifies a new class of oomycete effector associated with host adaptation.</title>
        <authorList>
            <person name="Gaulin E."/>
        </authorList>
    </citation>
    <scope>NUCLEOTIDE SEQUENCE [LARGE SCALE GENOMIC DNA]</scope>
    <source>
        <strain evidence="1 2">E</strain>
    </source>
</reference>
<name>A0A6A5AH84_APHAT</name>
<dbReference type="AlphaFoldDB" id="A0A6A5AH84"/>
<dbReference type="EMBL" id="VJMI01013553">
    <property type="protein sequence ID" value="KAF0747489.1"/>
    <property type="molecule type" value="Genomic_DNA"/>
</dbReference>
<sequence>MINDDTGDLHSISKPAALRIASAAWTARMLPTNVMSGFASTGLWPVSLENMMKRYNLFKDGGVPRSYLEAFWIERRQILRAEMLSLPAKAKKKKTQRKRIDVGGRILTLELLNEIDKTKEERAAAAKMKATLQRKRGKKEKGVKRITLSKLALRWAAAAAIRGLRPLPDGQISTRNSEVVV</sequence>
<evidence type="ECO:0000313" key="1">
    <source>
        <dbReference type="EMBL" id="KAF0747489.1"/>
    </source>
</evidence>
<proteinExistence type="predicted"/>